<name>A0ABR2LXS0_9ASPA</name>
<reference evidence="4 5" key="1">
    <citation type="journal article" date="2022" name="Nat. Plants">
        <title>Genomes of leafy and leafless Platanthera orchids illuminate the evolution of mycoheterotrophy.</title>
        <authorList>
            <person name="Li M.H."/>
            <person name="Liu K.W."/>
            <person name="Li Z."/>
            <person name="Lu H.C."/>
            <person name="Ye Q.L."/>
            <person name="Zhang D."/>
            <person name="Wang J.Y."/>
            <person name="Li Y.F."/>
            <person name="Zhong Z.M."/>
            <person name="Liu X."/>
            <person name="Yu X."/>
            <person name="Liu D.K."/>
            <person name="Tu X.D."/>
            <person name="Liu B."/>
            <person name="Hao Y."/>
            <person name="Liao X.Y."/>
            <person name="Jiang Y.T."/>
            <person name="Sun W.H."/>
            <person name="Chen J."/>
            <person name="Chen Y.Q."/>
            <person name="Ai Y."/>
            <person name="Zhai J.W."/>
            <person name="Wu S.S."/>
            <person name="Zhou Z."/>
            <person name="Hsiao Y.Y."/>
            <person name="Wu W.L."/>
            <person name="Chen Y.Y."/>
            <person name="Lin Y.F."/>
            <person name="Hsu J.L."/>
            <person name="Li C.Y."/>
            <person name="Wang Z.W."/>
            <person name="Zhao X."/>
            <person name="Zhong W.Y."/>
            <person name="Ma X.K."/>
            <person name="Ma L."/>
            <person name="Huang J."/>
            <person name="Chen G.Z."/>
            <person name="Huang M.Z."/>
            <person name="Huang L."/>
            <person name="Peng D.H."/>
            <person name="Luo Y.B."/>
            <person name="Zou S.Q."/>
            <person name="Chen S.P."/>
            <person name="Lan S."/>
            <person name="Tsai W.C."/>
            <person name="Van de Peer Y."/>
            <person name="Liu Z.J."/>
        </authorList>
    </citation>
    <scope>NUCLEOTIDE SEQUENCE [LARGE SCALE GENOMIC DNA]</scope>
    <source>
        <strain evidence="4">Lor288</strain>
    </source>
</reference>
<dbReference type="InterPro" id="IPR002885">
    <property type="entry name" value="PPR_rpt"/>
</dbReference>
<feature type="repeat" description="PPR" evidence="3">
    <location>
        <begin position="13"/>
        <end position="47"/>
    </location>
</feature>
<evidence type="ECO:0008006" key="6">
    <source>
        <dbReference type="Google" id="ProtNLM"/>
    </source>
</evidence>
<keyword evidence="5" id="KW-1185">Reference proteome</keyword>
<evidence type="ECO:0000256" key="2">
    <source>
        <dbReference type="ARBA" id="ARBA00022737"/>
    </source>
</evidence>
<feature type="repeat" description="PPR" evidence="3">
    <location>
        <begin position="84"/>
        <end position="118"/>
    </location>
</feature>
<evidence type="ECO:0000256" key="1">
    <source>
        <dbReference type="ARBA" id="ARBA00007626"/>
    </source>
</evidence>
<dbReference type="InterPro" id="IPR011990">
    <property type="entry name" value="TPR-like_helical_dom_sf"/>
</dbReference>
<protein>
    <recommendedName>
        <fullName evidence="6">Pentatricopeptide repeat-containing protein</fullName>
    </recommendedName>
</protein>
<proteinExistence type="inferred from homology"/>
<dbReference type="EMBL" id="JBBWWR010000014">
    <property type="protein sequence ID" value="KAK8953633.1"/>
    <property type="molecule type" value="Genomic_DNA"/>
</dbReference>
<dbReference type="PANTHER" id="PTHR47941">
    <property type="entry name" value="PENTATRICOPEPTIDE REPEAT-CONTAINING PROTEIN 3, MITOCHONDRIAL"/>
    <property type="match status" value="1"/>
</dbReference>
<comment type="similarity">
    <text evidence="1">Belongs to the PPR family. P subfamily.</text>
</comment>
<accession>A0ABR2LXS0</accession>
<gene>
    <name evidence="4" type="ORF">KSP40_PGU002289</name>
</gene>
<keyword evidence="2" id="KW-0677">Repeat</keyword>
<dbReference type="PROSITE" id="PS51375">
    <property type="entry name" value="PPR"/>
    <property type="match status" value="3"/>
</dbReference>
<comment type="caution">
    <text evidence="4">The sequence shown here is derived from an EMBL/GenBank/DDBJ whole genome shotgun (WGS) entry which is preliminary data.</text>
</comment>
<dbReference type="Pfam" id="PF13041">
    <property type="entry name" value="PPR_2"/>
    <property type="match status" value="2"/>
</dbReference>
<evidence type="ECO:0000313" key="4">
    <source>
        <dbReference type="EMBL" id="KAK8953633.1"/>
    </source>
</evidence>
<sequence length="130" mass="14671">MYSEAQQVLQTPTFLAYMSLIDGLCTRECLEEAAKLFEEMVGNGISPDNVAYTSLMHGYLKRGKLEEIFILRDKMVESGLEELDLHSYTSLIWGLCSCENMKEARNLLSDMITNGVGPDEVVYSCLIRKC</sequence>
<dbReference type="Proteomes" id="UP001412067">
    <property type="component" value="Unassembled WGS sequence"/>
</dbReference>
<feature type="repeat" description="PPR" evidence="3">
    <location>
        <begin position="48"/>
        <end position="82"/>
    </location>
</feature>
<evidence type="ECO:0000313" key="5">
    <source>
        <dbReference type="Proteomes" id="UP001412067"/>
    </source>
</evidence>
<evidence type="ECO:0000256" key="3">
    <source>
        <dbReference type="PROSITE-ProRule" id="PRU00708"/>
    </source>
</evidence>
<dbReference type="Gene3D" id="1.25.40.10">
    <property type="entry name" value="Tetratricopeptide repeat domain"/>
    <property type="match status" value="2"/>
</dbReference>
<dbReference type="NCBIfam" id="TIGR00756">
    <property type="entry name" value="PPR"/>
    <property type="match status" value="3"/>
</dbReference>
<organism evidence="4 5">
    <name type="scientific">Platanthera guangdongensis</name>
    <dbReference type="NCBI Taxonomy" id="2320717"/>
    <lineage>
        <taxon>Eukaryota</taxon>
        <taxon>Viridiplantae</taxon>
        <taxon>Streptophyta</taxon>
        <taxon>Embryophyta</taxon>
        <taxon>Tracheophyta</taxon>
        <taxon>Spermatophyta</taxon>
        <taxon>Magnoliopsida</taxon>
        <taxon>Liliopsida</taxon>
        <taxon>Asparagales</taxon>
        <taxon>Orchidaceae</taxon>
        <taxon>Orchidoideae</taxon>
        <taxon>Orchideae</taxon>
        <taxon>Orchidinae</taxon>
        <taxon>Platanthera</taxon>
    </lineage>
</organism>